<feature type="compositionally biased region" description="Low complexity" evidence="8">
    <location>
        <begin position="662"/>
        <end position="676"/>
    </location>
</feature>
<comment type="similarity">
    <text evidence="2">Belongs to the VPS54 family.</text>
</comment>
<gene>
    <name evidence="11" type="ORF">CBOVIS_LOCUS955</name>
</gene>
<comment type="caution">
    <text evidence="11">The sequence shown here is derived from an EMBL/GenBank/DDBJ whole genome shotgun (WGS) entry which is preliminary data.</text>
</comment>
<organism evidence="11 12">
    <name type="scientific">Caenorhabditis bovis</name>
    <dbReference type="NCBI Taxonomy" id="2654633"/>
    <lineage>
        <taxon>Eukaryota</taxon>
        <taxon>Metazoa</taxon>
        <taxon>Ecdysozoa</taxon>
        <taxon>Nematoda</taxon>
        <taxon>Chromadorea</taxon>
        <taxon>Rhabditida</taxon>
        <taxon>Rhabditina</taxon>
        <taxon>Rhabditomorpha</taxon>
        <taxon>Rhabditoidea</taxon>
        <taxon>Rhabditidae</taxon>
        <taxon>Peloderinae</taxon>
        <taxon>Caenorhabditis</taxon>
    </lineage>
</organism>
<dbReference type="InterPro" id="IPR019515">
    <property type="entry name" value="VPS54_N"/>
</dbReference>
<keyword evidence="5" id="KW-0653">Protein transport</keyword>
<protein>
    <recommendedName>
        <fullName evidence="3">Vacuolar protein sorting-associated protein 54</fullName>
    </recommendedName>
</protein>
<dbReference type="GO" id="GO:0015031">
    <property type="term" value="P:protein transport"/>
    <property type="evidence" value="ECO:0007669"/>
    <property type="project" value="UniProtKB-KW"/>
</dbReference>
<dbReference type="EMBL" id="CADEPM010000001">
    <property type="protein sequence ID" value="CAB3397564.1"/>
    <property type="molecule type" value="Genomic_DNA"/>
</dbReference>
<feature type="domain" description="Vacuolar protein sorting-associated protein 54 C-terminal" evidence="9">
    <location>
        <begin position="683"/>
        <end position="813"/>
    </location>
</feature>
<dbReference type="Proteomes" id="UP000494206">
    <property type="component" value="Unassembled WGS sequence"/>
</dbReference>
<evidence type="ECO:0000256" key="4">
    <source>
        <dbReference type="ARBA" id="ARBA00022448"/>
    </source>
</evidence>
<dbReference type="InterPro" id="IPR012501">
    <property type="entry name" value="Vps54_C"/>
</dbReference>
<evidence type="ECO:0000259" key="10">
    <source>
        <dbReference type="Pfam" id="PF10475"/>
    </source>
</evidence>
<evidence type="ECO:0000256" key="6">
    <source>
        <dbReference type="ARBA" id="ARBA00023034"/>
    </source>
</evidence>
<dbReference type="PANTHER" id="PTHR12965">
    <property type="entry name" value="VACUOLAR PROTEIN SORTING 54"/>
    <property type="match status" value="1"/>
</dbReference>
<dbReference type="PANTHER" id="PTHR12965:SF0">
    <property type="entry name" value="VACUOLAR PROTEIN SORTING-ASSOCIATED PROTEIN 54"/>
    <property type="match status" value="1"/>
</dbReference>
<evidence type="ECO:0000256" key="1">
    <source>
        <dbReference type="ARBA" id="ARBA00004601"/>
    </source>
</evidence>
<feature type="region of interest" description="Disordered" evidence="8">
    <location>
        <begin position="649"/>
        <end position="676"/>
    </location>
</feature>
<evidence type="ECO:0000256" key="5">
    <source>
        <dbReference type="ARBA" id="ARBA00022927"/>
    </source>
</evidence>
<evidence type="ECO:0000313" key="12">
    <source>
        <dbReference type="Proteomes" id="UP000494206"/>
    </source>
</evidence>
<proteinExistence type="inferred from homology"/>
<evidence type="ECO:0000256" key="7">
    <source>
        <dbReference type="ARBA" id="ARBA00023054"/>
    </source>
</evidence>
<keyword evidence="4" id="KW-0813">Transport</keyword>
<dbReference type="GO" id="GO:0042147">
    <property type="term" value="P:retrograde transport, endosome to Golgi"/>
    <property type="evidence" value="ECO:0007669"/>
    <property type="project" value="InterPro"/>
</dbReference>
<evidence type="ECO:0000259" key="9">
    <source>
        <dbReference type="Pfam" id="PF07928"/>
    </source>
</evidence>
<keyword evidence="6" id="KW-0333">Golgi apparatus</keyword>
<keyword evidence="12" id="KW-1185">Reference proteome</keyword>
<dbReference type="GO" id="GO:0000938">
    <property type="term" value="C:GARP complex"/>
    <property type="evidence" value="ECO:0007669"/>
    <property type="project" value="InterPro"/>
</dbReference>
<feature type="region of interest" description="Disordered" evidence="8">
    <location>
        <begin position="469"/>
        <end position="499"/>
    </location>
</feature>
<dbReference type="GO" id="GO:0005829">
    <property type="term" value="C:cytosol"/>
    <property type="evidence" value="ECO:0007669"/>
    <property type="project" value="GOC"/>
</dbReference>
<accession>A0A8S1EDD2</accession>
<dbReference type="Pfam" id="PF10475">
    <property type="entry name" value="Vps54_N"/>
    <property type="match status" value="1"/>
</dbReference>
<feature type="domain" description="Vacuolar protein sorting-associated protein 54 N-terminal" evidence="10">
    <location>
        <begin position="168"/>
        <end position="327"/>
    </location>
</feature>
<sequence length="924" mass="104670">MENLGKKEMNTVVIYSPTQNLSAVLADPNRSRSETSSFFTRHWGDQFVPVTTIPPSKHLKRVSSKNIEKYSKTTGELYQRYRSIRRALRISYGDGGAFGDEKQDADDLPTIFIDPRFSLSDPSTFSTVFTIPSNENADALRRTLSGRNVVPATPAEVSANLKPGQFRDYDSLHGRLEMMHDVVDGRLAAKLVSKTDDFWQVVRSYSGLQEQLAVAMKSVKNVRSSLKQVDELICEQSKKIVQIHEKNEQKKKLLTKLNDIACLREAQSTVQMMLSQGDYPKAIECIETSLEVLSGVLNGVTCFRHLSSQLRELYDVIGRMMNEDFATTIQRELGMKPDSGNLIQAEGELSAVLLGLMRMRKYAFIGVLREEIREGVNKVMRQVVKTSVLKSGVDLSDFDPSLSKLSEPVRRMKHQQFVEAINTVMRECYEFCVRLEAIQELMLEIADRAHPPTEATSDMVETIKDAHFNDESGSEDTSDDSDPLNTSIHSNVSAPTSTSNASATTLMSIEVRSEAFLRKVLHLIAEYGHQCTQHIIAKLLIARAKNAVLTESTTPTQLCELLSLVSTYQKRCERWSSTQSFKAGHLSKAVNKLSMDYIEKFHASRKIRIGNMLDTELWKAVEISQNDQRMIDMSLENFELRNFHNNLSSGESTPKVEKLNRSESSSTISTQASSPSSGLMIGEENYVVVGSCVAMIKILADYCEAVSQMPHFAQDWNSRIIELLKTYNSRCCQLILGAGALQLVGLKTISVRNLALAARSLELVIRLIPMIRDEIDEVLPDEKKNLLRYFKQVECEYKDHVAEITLKLINVIDHYTVSCLQTWEVSGTIPSKEFQQICRHMTKFHNGLFGIMPKRQIQALFEKVHENFKNNLKERLEEMKITPHDSLKFGYVTKDYMFYQQNLTMMESCRSMETDSLNDILFTN</sequence>
<evidence type="ECO:0000256" key="3">
    <source>
        <dbReference type="ARBA" id="ARBA00017665"/>
    </source>
</evidence>
<dbReference type="Gene3D" id="1.20.1280.130">
    <property type="match status" value="1"/>
</dbReference>
<dbReference type="GO" id="GO:0019905">
    <property type="term" value="F:syntaxin binding"/>
    <property type="evidence" value="ECO:0007669"/>
    <property type="project" value="TreeGrafter"/>
</dbReference>
<evidence type="ECO:0000256" key="8">
    <source>
        <dbReference type="SAM" id="MobiDB-lite"/>
    </source>
</evidence>
<keyword evidence="7" id="KW-0175">Coiled coil</keyword>
<dbReference type="GO" id="GO:0006896">
    <property type="term" value="P:Golgi to vacuole transport"/>
    <property type="evidence" value="ECO:0007669"/>
    <property type="project" value="TreeGrafter"/>
</dbReference>
<feature type="compositionally biased region" description="Acidic residues" evidence="8">
    <location>
        <begin position="472"/>
        <end position="482"/>
    </location>
</feature>
<dbReference type="Gene3D" id="6.10.250.860">
    <property type="match status" value="1"/>
</dbReference>
<reference evidence="11 12" key="1">
    <citation type="submission" date="2020-04" db="EMBL/GenBank/DDBJ databases">
        <authorList>
            <person name="Laetsch R D."/>
            <person name="Stevens L."/>
            <person name="Kumar S."/>
            <person name="Blaxter L. M."/>
        </authorList>
    </citation>
    <scope>NUCLEOTIDE SEQUENCE [LARGE SCALE GENOMIC DNA]</scope>
</reference>
<feature type="compositionally biased region" description="Polar residues" evidence="8">
    <location>
        <begin position="483"/>
        <end position="492"/>
    </location>
</feature>
<dbReference type="AlphaFoldDB" id="A0A8S1EDD2"/>
<dbReference type="InterPro" id="IPR039745">
    <property type="entry name" value="Vps54"/>
</dbReference>
<evidence type="ECO:0000313" key="11">
    <source>
        <dbReference type="EMBL" id="CAB3397564.1"/>
    </source>
</evidence>
<dbReference type="Pfam" id="PF07928">
    <property type="entry name" value="Vps54"/>
    <property type="match status" value="1"/>
</dbReference>
<evidence type="ECO:0000256" key="2">
    <source>
        <dbReference type="ARBA" id="ARBA00009150"/>
    </source>
</evidence>
<name>A0A8S1EDD2_9PELO</name>
<dbReference type="OrthoDB" id="10259024at2759"/>
<comment type="subcellular location">
    <subcellularLocation>
        <location evidence="1">Golgi apparatus</location>
        <location evidence="1">trans-Golgi network</location>
    </subcellularLocation>
</comment>